<protein>
    <submittedName>
        <fullName evidence="2">Uncharacterized protein</fullName>
    </submittedName>
</protein>
<proteinExistence type="predicted"/>
<accession>A0A222NZT6</accession>
<dbReference type="KEGG" id="lcd:clem_02625"/>
<feature type="compositionally biased region" description="Basic and acidic residues" evidence="1">
    <location>
        <begin position="33"/>
        <end position="55"/>
    </location>
</feature>
<dbReference type="Proteomes" id="UP000201728">
    <property type="component" value="Chromosome"/>
</dbReference>
<dbReference type="RefSeq" id="WP_094090184.1">
    <property type="nucleotide sequence ID" value="NZ_CP016397.1"/>
</dbReference>
<evidence type="ECO:0000313" key="2">
    <source>
        <dbReference type="EMBL" id="ASQ45086.1"/>
    </source>
</evidence>
<dbReference type="EMBL" id="CP016397">
    <property type="protein sequence ID" value="ASQ45086.1"/>
    <property type="molecule type" value="Genomic_DNA"/>
</dbReference>
<reference evidence="3" key="1">
    <citation type="submission" date="2016-07" db="EMBL/GenBank/DDBJ databases">
        <authorList>
            <person name="Florea S."/>
            <person name="Webb J.S."/>
            <person name="Jaromczyk J."/>
            <person name="Schardl C.L."/>
        </authorList>
    </citation>
    <scope>NUCLEOTIDE SEQUENCE [LARGE SCALE GENOMIC DNA]</scope>
    <source>
        <strain evidence="3">CDC-D5610</strain>
    </source>
</reference>
<evidence type="ECO:0000313" key="3">
    <source>
        <dbReference type="Proteomes" id="UP000201728"/>
    </source>
</evidence>
<organism evidence="2 3">
    <name type="scientific">Legionella clemsonensis</name>
    <dbReference type="NCBI Taxonomy" id="1867846"/>
    <lineage>
        <taxon>Bacteria</taxon>
        <taxon>Pseudomonadati</taxon>
        <taxon>Pseudomonadota</taxon>
        <taxon>Gammaproteobacteria</taxon>
        <taxon>Legionellales</taxon>
        <taxon>Legionellaceae</taxon>
        <taxon>Legionella</taxon>
    </lineage>
</organism>
<feature type="region of interest" description="Disordered" evidence="1">
    <location>
        <begin position="1"/>
        <end position="61"/>
    </location>
</feature>
<dbReference type="AlphaFoldDB" id="A0A222NZT6"/>
<sequence length="61" mass="7047">MKKSSKKSSKDKARETVKKEDLKNISGGCHQDPYNRYRGGDVHDDNRYGHDDDNRYPYGKG</sequence>
<keyword evidence="3" id="KW-1185">Reference proteome</keyword>
<feature type="compositionally biased region" description="Basic and acidic residues" evidence="1">
    <location>
        <begin position="8"/>
        <end position="23"/>
    </location>
</feature>
<gene>
    <name evidence="2" type="ORF">clem_02625</name>
</gene>
<evidence type="ECO:0000256" key="1">
    <source>
        <dbReference type="SAM" id="MobiDB-lite"/>
    </source>
</evidence>
<name>A0A222NZT6_9GAMM</name>